<sequence>MSNVDKMALTADRNNTNSCTCYSCGKVGNTAKYFFNQNKMRTHQARLAQTESENEEESIAFVAVEICNTKEEKAFVAGLQKQTILDSGANNHMFTNKEDFEKIEESDVSVKIG</sequence>
<keyword evidence="2" id="KW-1185">Reference proteome</keyword>
<protein>
    <submittedName>
        <fullName evidence="1">Uncharacterized protein</fullName>
    </submittedName>
</protein>
<accession>A0A9Q3BUS1</accession>
<reference evidence="1" key="1">
    <citation type="submission" date="2021-03" db="EMBL/GenBank/DDBJ databases">
        <title>Draft genome sequence of rust myrtle Austropuccinia psidii MF-1, a brazilian biotype.</title>
        <authorList>
            <person name="Quecine M.C."/>
            <person name="Pachon D.M.R."/>
            <person name="Bonatelli M.L."/>
            <person name="Correr F.H."/>
            <person name="Franceschini L.M."/>
            <person name="Leite T.F."/>
            <person name="Margarido G.R.A."/>
            <person name="Almeida C.A."/>
            <person name="Ferrarezi J.A."/>
            <person name="Labate C.A."/>
        </authorList>
    </citation>
    <scope>NUCLEOTIDE SEQUENCE</scope>
    <source>
        <strain evidence="1">MF-1</strain>
    </source>
</reference>
<comment type="caution">
    <text evidence="1">The sequence shown here is derived from an EMBL/GenBank/DDBJ whole genome shotgun (WGS) entry which is preliminary data.</text>
</comment>
<name>A0A9Q3BUS1_9BASI</name>
<evidence type="ECO:0000313" key="1">
    <source>
        <dbReference type="EMBL" id="MBW0471678.1"/>
    </source>
</evidence>
<evidence type="ECO:0000313" key="2">
    <source>
        <dbReference type="Proteomes" id="UP000765509"/>
    </source>
</evidence>
<gene>
    <name evidence="1" type="ORF">O181_011393</name>
</gene>
<organism evidence="1 2">
    <name type="scientific">Austropuccinia psidii MF-1</name>
    <dbReference type="NCBI Taxonomy" id="1389203"/>
    <lineage>
        <taxon>Eukaryota</taxon>
        <taxon>Fungi</taxon>
        <taxon>Dikarya</taxon>
        <taxon>Basidiomycota</taxon>
        <taxon>Pucciniomycotina</taxon>
        <taxon>Pucciniomycetes</taxon>
        <taxon>Pucciniales</taxon>
        <taxon>Sphaerophragmiaceae</taxon>
        <taxon>Austropuccinia</taxon>
    </lineage>
</organism>
<dbReference type="Proteomes" id="UP000765509">
    <property type="component" value="Unassembled WGS sequence"/>
</dbReference>
<dbReference type="OrthoDB" id="2505270at2759"/>
<dbReference type="AlphaFoldDB" id="A0A9Q3BUS1"/>
<proteinExistence type="predicted"/>
<dbReference type="EMBL" id="AVOT02002830">
    <property type="protein sequence ID" value="MBW0471678.1"/>
    <property type="molecule type" value="Genomic_DNA"/>
</dbReference>